<dbReference type="GO" id="GO:0004312">
    <property type="term" value="F:fatty acid synthase activity"/>
    <property type="evidence" value="ECO:0007669"/>
    <property type="project" value="TreeGrafter"/>
</dbReference>
<accession>A0A5S3V6T9</accession>
<reference evidence="14" key="3">
    <citation type="submission" date="2019-09" db="EMBL/GenBank/DDBJ databases">
        <title>Co-occurence of chitin degradation, pigmentation and bioactivity in marine Pseudoalteromonas.</title>
        <authorList>
            <person name="Sonnenschein E.C."/>
            <person name="Bech P.K."/>
        </authorList>
    </citation>
    <scope>NUCLEOTIDE SEQUENCE</scope>
    <source>
        <strain evidence="14">S3790</strain>
        <strain evidence="15 16">S3895</strain>
    </source>
</reference>
<name>A0A5S3V6T9_9GAMM</name>
<evidence type="ECO:0000313" key="16">
    <source>
        <dbReference type="Proteomes" id="UP000307164"/>
    </source>
</evidence>
<dbReference type="InterPro" id="IPR016035">
    <property type="entry name" value="Acyl_Trfase/lysoPLipase"/>
</dbReference>
<dbReference type="InterPro" id="IPR011032">
    <property type="entry name" value="GroES-like_sf"/>
</dbReference>
<dbReference type="InterPro" id="IPR020841">
    <property type="entry name" value="PKS_Beta-ketoAc_synthase_dom"/>
</dbReference>
<feature type="region of interest" description="C-terminal hotdog fold" evidence="10">
    <location>
        <begin position="1040"/>
        <end position="1180"/>
    </location>
</feature>
<dbReference type="RefSeq" id="WP_138592519.1">
    <property type="nucleotide sequence ID" value="NZ_PNBW01000047.1"/>
</dbReference>
<dbReference type="SMART" id="SM00829">
    <property type="entry name" value="PKS_ER"/>
    <property type="match status" value="1"/>
</dbReference>
<dbReference type="Gene3D" id="3.40.50.720">
    <property type="entry name" value="NAD(P)-binding Rossmann-like Domain"/>
    <property type="match status" value="3"/>
</dbReference>
<dbReference type="FunFam" id="3.40.50.720:FF:000209">
    <property type="entry name" value="Polyketide synthase Pks12"/>
    <property type="match status" value="1"/>
</dbReference>
<dbReference type="InterPro" id="IPR020843">
    <property type="entry name" value="ER"/>
</dbReference>
<dbReference type="PROSITE" id="PS00606">
    <property type="entry name" value="KS3_1"/>
    <property type="match status" value="1"/>
</dbReference>
<dbReference type="GO" id="GO:0004315">
    <property type="term" value="F:3-oxoacyl-[acyl-carrier-protein] synthase activity"/>
    <property type="evidence" value="ECO:0007669"/>
    <property type="project" value="InterPro"/>
</dbReference>
<evidence type="ECO:0000313" key="15">
    <source>
        <dbReference type="EMBL" id="TMO74604.1"/>
    </source>
</evidence>
<dbReference type="InterPro" id="IPR049551">
    <property type="entry name" value="PKS_DH_C"/>
</dbReference>
<dbReference type="InterPro" id="IPR009081">
    <property type="entry name" value="PP-bd_ACP"/>
</dbReference>
<keyword evidence="6" id="KW-0521">NADP</keyword>
<dbReference type="SMART" id="SM00827">
    <property type="entry name" value="PKS_AT"/>
    <property type="match status" value="1"/>
</dbReference>
<keyword evidence="5" id="KW-0808">Transferase</keyword>
<dbReference type="UniPathway" id="UPA00094"/>
<reference evidence="14 17" key="1">
    <citation type="submission" date="2018-01" db="EMBL/GenBank/DDBJ databases">
        <authorList>
            <person name="Paulsen S."/>
            <person name="Gram L.K."/>
        </authorList>
    </citation>
    <scope>NUCLEOTIDE SEQUENCE [LARGE SCALE GENOMIC DNA]</scope>
    <source>
        <strain evidence="14 17">S3790</strain>
        <strain evidence="15">S3895</strain>
    </source>
</reference>
<evidence type="ECO:0000259" key="12">
    <source>
        <dbReference type="PROSITE" id="PS52004"/>
    </source>
</evidence>
<comment type="function">
    <text evidence="9">Involved in production of the polyketide antibiotic thailandamide.</text>
</comment>
<feature type="domain" description="PKS/mFAS DH" evidence="13">
    <location>
        <begin position="902"/>
        <end position="1180"/>
    </location>
</feature>
<evidence type="ECO:0000256" key="5">
    <source>
        <dbReference type="ARBA" id="ARBA00022679"/>
    </source>
</evidence>
<evidence type="ECO:0000259" key="11">
    <source>
        <dbReference type="PROSITE" id="PS50075"/>
    </source>
</evidence>
<feature type="active site" description="Proton donor; for dehydratase activity" evidence="10">
    <location>
        <position position="1101"/>
    </location>
</feature>
<evidence type="ECO:0000256" key="9">
    <source>
        <dbReference type="ARBA" id="ARBA00054155"/>
    </source>
</evidence>
<dbReference type="Gene3D" id="3.40.47.10">
    <property type="match status" value="1"/>
</dbReference>
<dbReference type="SMART" id="SM00825">
    <property type="entry name" value="PKS_KS"/>
    <property type="match status" value="1"/>
</dbReference>
<keyword evidence="7" id="KW-0511">Multifunctional enzyme</keyword>
<dbReference type="Pfam" id="PF00550">
    <property type="entry name" value="PP-binding"/>
    <property type="match status" value="1"/>
</dbReference>
<dbReference type="FunFam" id="3.40.47.10:FF:000019">
    <property type="entry name" value="Polyketide synthase type I"/>
    <property type="match status" value="1"/>
</dbReference>
<feature type="region of interest" description="N-terminal hotdog fold" evidence="10">
    <location>
        <begin position="902"/>
        <end position="1027"/>
    </location>
</feature>
<dbReference type="SMART" id="SM00823">
    <property type="entry name" value="PKS_PP"/>
    <property type="match status" value="1"/>
</dbReference>
<dbReference type="InterPro" id="IPR001227">
    <property type="entry name" value="Ac_transferase_dom_sf"/>
</dbReference>
<dbReference type="InterPro" id="IPR032821">
    <property type="entry name" value="PKS_assoc"/>
</dbReference>
<dbReference type="InterPro" id="IPR036736">
    <property type="entry name" value="ACP-like_sf"/>
</dbReference>
<evidence type="ECO:0000256" key="7">
    <source>
        <dbReference type="ARBA" id="ARBA00023268"/>
    </source>
</evidence>
<dbReference type="GO" id="GO:0031177">
    <property type="term" value="F:phosphopantetheine binding"/>
    <property type="evidence" value="ECO:0007669"/>
    <property type="project" value="InterPro"/>
</dbReference>
<dbReference type="Gene3D" id="3.90.180.10">
    <property type="entry name" value="Medium-chain alcohol dehydrogenases, catalytic domain"/>
    <property type="match status" value="1"/>
</dbReference>
<dbReference type="PROSITE" id="PS52004">
    <property type="entry name" value="KS3_2"/>
    <property type="match status" value="1"/>
</dbReference>
<feature type="active site" description="Proton acceptor; for dehydratase activity" evidence="10">
    <location>
        <position position="936"/>
    </location>
</feature>
<dbReference type="PANTHER" id="PTHR43775">
    <property type="entry name" value="FATTY ACID SYNTHASE"/>
    <property type="match status" value="1"/>
</dbReference>
<keyword evidence="4" id="KW-0597">Phosphoprotein</keyword>
<dbReference type="Proteomes" id="UP000307217">
    <property type="component" value="Unassembled WGS sequence"/>
</dbReference>
<dbReference type="InterPro" id="IPR013149">
    <property type="entry name" value="ADH-like_C"/>
</dbReference>
<dbReference type="GO" id="GO:0006633">
    <property type="term" value="P:fatty acid biosynthetic process"/>
    <property type="evidence" value="ECO:0007669"/>
    <property type="project" value="UniProtKB-UniPathway"/>
</dbReference>
<sequence length="2127" mass="235898">MNKSNQIAIIGVGCRFPGKANSAEQLWNNAKKGIDAICDVPGSRWDVRKYYSENRKKPGKTYAKQGGFLSQRLDTFDPLFFNISPKEADVVDPMQRLLLEVSWEAMEDAGVTSDAIQKVKTGVFVGGFAIDNKTIQLDSQNIYNIDSQTPFGVTHALLSNRLSYVYNLTGPSMSIDTACSASMTALHYAVQSLRQGDCELAMVGGANTMMTPHYPLTMSKGQFLSHHSRCKAFDADAAGYVRSEGAAILLLKPLEKAISDGDDIYAVICETGVNQDGQTTGISLPNPESQQALLEEVYGKAGVTSEELSYIEAHGTGTKAGDPLEIKAISSVLQKRQLDNPCFVGSIKTNIGHTEAASGVAGLIKAAMTVNRKEVAPNLHFNNPNPEIPFDQLPIEIPTTVRQLDKDKVHFAGVNSFGYGGSNGHALLRSLSEKEQKQTNQPKSRDSDFIDGPYIVPISAKSDKALYQVAQRLLDFLEAPERTEQPVSLSDIIYTLSQKRDILNIRVAFVVANLNDLIEQLADYLDEQPHPASATGTSHEKYDGINLICTGMGPQWWRMGRQLYENNHIFRASIERCDTVFSEVAGWSVKDELLKNQDTSRMHETQVAQPANFAIQVALYDVLAAYGIKALSVIGHSVGEVSAAYISGALSLEDACKVSYHRSRLQQTCAKENGSMLAIGCSVEEFSTWQTSYPEIEIAAVNGPKTITVAGDKKQLELLEAQLVSKEIFARLLAVEIAYHSRYMDTIKADIFSSLSDITPRKTNIPLISTVTGQHIDGESLDAEYWWKNVRQAVLFADGLQTLLQVNDAPVMEIGPHPVLKSAIKEGLTIAEDSRQQLASLHRKEPEEHYFFNQLAQFICHGGHPNWETQFDDSAQFVRLPTYPWQRDTYWRETQLSLEKRHGRAGYIYLNERMDRLEPTWQVELNPYLIPYLHDHKVHDTVVYPGAGLIDSMLCAATEATGDTVLTLEEIKIENMLTVDDNHVTRMETSYNPTTQRLNIASRNVADENDNWKPIASSKRLTQALPIKQVNFAEITQTVQQSYDVHTFYDQCRNAGLDYGHYFQSIRSLKVSEDAVLAEVSCVEKVLNEIDQYRVHPTLLDAAFQSLLTITGLEKAFIPVSIAKLTLIQQSVQNGYCYAIMRKQSKRSVHCDIYLFDESKQPVVQIEGLHCMAVESNEQNNEVNNPHNYHYEWLAQYTEKQRNAVSVPIAILSDGSLLAQSLKAHAIELGMQVLTLDAGETYKKHGFSHFTVDPTTQTSIEKAIENCPFIEPRVIIDLWSSHLNDTEEFNAYEVSQHAYALRNTVEALNSHFPEHEIELFKVTRNGQINELSTHADTFNFSASPIAGLAPSIVNEYPNILCKSLDFGDIEQAQILTCLFNELEDTLKETEIRFDKDGRFVRRITPTSSQLDEDSKLVTTTDDPINLLQTEAGQASSLEYSLIERINPQDNEVEIRVMASGVNYKDILKVHNRISEFVTENTYFGDELGMEVAGVITKAGKNTAWEVGDEVVAFYDKGAYRSYITTADQFISKKPAHLSFAESVNYMGYVTAYQGLIHLARLTQGDKVLIHNATGGVGLAAVHIALSNGAEVFATAGSDDKRQYLKSRGVSHVFDSRSLSFFQDIKTVTDNYGVDVVLNARDGEILQKSVELLAPFGRFVEIGKKDIADNSGLAMRCFNENLQFNSLDIDRIMVQRPTQFQALMDEVSDFLSDQNNFIVPCKSFSVTETQEALRYVAQSQHIGKVAIDFDTQSISVTKPQKRTWLTCNSTYLITGGTAGFGLRLAKQLADWGVKRLALVSRSGRVGDADKGVIEHIEQLGCEVYIDSVDITDLTAVTALIHDIDNVNTPLKGIIHSAAVLDDDNLAQLTPERFKKVLEPKALGAVNLHKATSHLAKEQIESFVMFSSLSSMIGNPGQANYIAANAFLNTLAQHRQSLGLAATTINWGALADAGMVARDNTVKQILAEQGVYGVHNEYAFSQLDEALSAKKVMCGIMDVEWPLWFNVNKPSKSSARFSLLLEQFAQKDADSPALRFQKALDELPNLEKRALLVESLKEQISALLNYPIEQIDAKVSITSLGVDSLMTHELSKRIFVNLGLSVSGMVLLAGPSIEQLAKQALDEQLAQAA</sequence>
<feature type="domain" description="Ketosynthase family 3 (KS3)" evidence="12">
    <location>
        <begin position="4"/>
        <end position="430"/>
    </location>
</feature>
<evidence type="ECO:0000256" key="1">
    <source>
        <dbReference type="ARBA" id="ARBA00005194"/>
    </source>
</evidence>
<dbReference type="InterPro" id="IPR020807">
    <property type="entry name" value="PKS_DH"/>
</dbReference>
<dbReference type="InterPro" id="IPR036291">
    <property type="entry name" value="NAD(P)-bd_dom_sf"/>
</dbReference>
<proteinExistence type="inferred from homology"/>
<dbReference type="InterPro" id="IPR018201">
    <property type="entry name" value="Ketoacyl_synth_AS"/>
</dbReference>
<dbReference type="InterPro" id="IPR014030">
    <property type="entry name" value="Ketoacyl_synth_N"/>
</dbReference>
<dbReference type="Gene3D" id="3.30.70.3290">
    <property type="match status" value="1"/>
</dbReference>
<dbReference type="SUPFAM" id="SSF55048">
    <property type="entry name" value="Probable ACP-binding domain of malonyl-CoA ACP transacylase"/>
    <property type="match status" value="1"/>
</dbReference>
<evidence type="ECO:0000313" key="14">
    <source>
        <dbReference type="EMBL" id="TMO67149.1"/>
    </source>
</evidence>
<keyword evidence="16" id="KW-1185">Reference proteome</keyword>
<feature type="domain" description="Carrier" evidence="11">
    <location>
        <begin position="2045"/>
        <end position="2122"/>
    </location>
</feature>
<dbReference type="InterPro" id="IPR042104">
    <property type="entry name" value="PKS_dehydratase_sf"/>
</dbReference>
<dbReference type="Pfam" id="PF00698">
    <property type="entry name" value="Acyl_transf_1"/>
    <property type="match status" value="1"/>
</dbReference>
<dbReference type="PROSITE" id="PS52019">
    <property type="entry name" value="PKS_MFAS_DH"/>
    <property type="match status" value="1"/>
</dbReference>
<dbReference type="Pfam" id="PF16197">
    <property type="entry name" value="KAsynt_C_assoc"/>
    <property type="match status" value="1"/>
</dbReference>
<evidence type="ECO:0000256" key="2">
    <source>
        <dbReference type="ARBA" id="ARBA00006484"/>
    </source>
</evidence>
<keyword evidence="3" id="KW-0596">Phosphopantetheine</keyword>
<dbReference type="SUPFAM" id="SSF50129">
    <property type="entry name" value="GroES-like"/>
    <property type="match status" value="1"/>
</dbReference>
<dbReference type="Pfam" id="PF08659">
    <property type="entry name" value="KR"/>
    <property type="match status" value="1"/>
</dbReference>
<evidence type="ECO:0000256" key="10">
    <source>
        <dbReference type="PROSITE-ProRule" id="PRU01363"/>
    </source>
</evidence>
<evidence type="ECO:0000259" key="13">
    <source>
        <dbReference type="PROSITE" id="PS52019"/>
    </source>
</evidence>
<dbReference type="Gene3D" id="3.40.366.10">
    <property type="entry name" value="Malonyl-Coenzyme A Acyl Carrier Protein, domain 2"/>
    <property type="match status" value="1"/>
</dbReference>
<dbReference type="Gene3D" id="3.10.129.110">
    <property type="entry name" value="Polyketide synthase dehydratase"/>
    <property type="match status" value="1"/>
</dbReference>
<dbReference type="Gene3D" id="1.10.1200.10">
    <property type="entry name" value="ACP-like"/>
    <property type="match status" value="1"/>
</dbReference>
<dbReference type="Pfam" id="PF02801">
    <property type="entry name" value="Ketoacyl-synt_C"/>
    <property type="match status" value="1"/>
</dbReference>
<evidence type="ECO:0000256" key="8">
    <source>
        <dbReference type="ARBA" id="ARBA00023315"/>
    </source>
</evidence>
<dbReference type="SMART" id="SM00826">
    <property type="entry name" value="PKS_DH"/>
    <property type="match status" value="1"/>
</dbReference>
<reference evidence="17" key="2">
    <citation type="submission" date="2019-06" db="EMBL/GenBank/DDBJ databases">
        <title>Co-occurence of chitin degradation, pigmentation and bioactivity in marine Pseudoalteromonas.</title>
        <authorList>
            <person name="Sonnenschein E.C."/>
            <person name="Bech P.K."/>
        </authorList>
    </citation>
    <scope>NUCLEOTIDE SEQUENCE [LARGE SCALE GENOMIC DNA]</scope>
    <source>
        <strain evidence="17">S3790</strain>
    </source>
</reference>
<dbReference type="Pfam" id="PF00107">
    <property type="entry name" value="ADH_zinc_N"/>
    <property type="match status" value="1"/>
</dbReference>
<dbReference type="InterPro" id="IPR049552">
    <property type="entry name" value="PKS_DH_N"/>
</dbReference>
<dbReference type="InterPro" id="IPR014043">
    <property type="entry name" value="Acyl_transferase_dom"/>
</dbReference>
<comment type="caution">
    <text evidence="14">The sequence shown here is derived from an EMBL/GenBank/DDBJ whole genome shotgun (WGS) entry which is preliminary data.</text>
</comment>
<dbReference type="InterPro" id="IPR050091">
    <property type="entry name" value="PKS_NRPS_Biosynth_Enz"/>
</dbReference>
<dbReference type="InterPro" id="IPR020806">
    <property type="entry name" value="PKS_PP-bd"/>
</dbReference>
<dbReference type="SUPFAM" id="SSF52151">
    <property type="entry name" value="FabD/lysophospholipase-like"/>
    <property type="match status" value="1"/>
</dbReference>
<evidence type="ECO:0000256" key="4">
    <source>
        <dbReference type="ARBA" id="ARBA00022553"/>
    </source>
</evidence>
<dbReference type="OrthoDB" id="9778690at2"/>
<dbReference type="InterPro" id="IPR013968">
    <property type="entry name" value="PKS_KR"/>
</dbReference>
<evidence type="ECO:0000256" key="6">
    <source>
        <dbReference type="ARBA" id="ARBA00022857"/>
    </source>
</evidence>
<keyword evidence="8" id="KW-0012">Acyltransferase</keyword>
<evidence type="ECO:0000256" key="3">
    <source>
        <dbReference type="ARBA" id="ARBA00022450"/>
    </source>
</evidence>
<dbReference type="SUPFAM" id="SSF51735">
    <property type="entry name" value="NAD(P)-binding Rossmann-fold domains"/>
    <property type="match status" value="3"/>
</dbReference>
<dbReference type="CDD" id="cd00833">
    <property type="entry name" value="PKS"/>
    <property type="match status" value="1"/>
</dbReference>
<dbReference type="InterPro" id="IPR016036">
    <property type="entry name" value="Malonyl_transacylase_ACP-bd"/>
</dbReference>
<dbReference type="InterPro" id="IPR057326">
    <property type="entry name" value="KR_dom"/>
</dbReference>
<evidence type="ECO:0000313" key="17">
    <source>
        <dbReference type="Proteomes" id="UP000307217"/>
    </source>
</evidence>
<dbReference type="CDD" id="cd05195">
    <property type="entry name" value="enoyl_red"/>
    <property type="match status" value="1"/>
</dbReference>
<protein>
    <submittedName>
        <fullName evidence="14">Type I polyketide synthase</fullName>
    </submittedName>
</protein>
<dbReference type="InterPro" id="IPR016039">
    <property type="entry name" value="Thiolase-like"/>
</dbReference>
<dbReference type="SUPFAM" id="SSF47336">
    <property type="entry name" value="ACP-like"/>
    <property type="match status" value="1"/>
</dbReference>
<dbReference type="SUPFAM" id="SSF53901">
    <property type="entry name" value="Thiolase-like"/>
    <property type="match status" value="1"/>
</dbReference>
<dbReference type="FunFam" id="3.40.366.10:FF:000002">
    <property type="entry name" value="Probable polyketide synthase 2"/>
    <property type="match status" value="1"/>
</dbReference>
<dbReference type="PANTHER" id="PTHR43775:SF37">
    <property type="entry name" value="SI:DKEY-61P9.11"/>
    <property type="match status" value="1"/>
</dbReference>
<dbReference type="Proteomes" id="UP000307164">
    <property type="component" value="Unassembled WGS sequence"/>
</dbReference>
<comment type="pathway">
    <text evidence="1">Lipid metabolism; fatty acid biosynthesis.</text>
</comment>
<comment type="similarity">
    <text evidence="2">Belongs to the short-chain dehydrogenases/reductases (SDR) family.</text>
</comment>
<dbReference type="PROSITE" id="PS50075">
    <property type="entry name" value="CARRIER"/>
    <property type="match status" value="1"/>
</dbReference>
<dbReference type="Pfam" id="PF21089">
    <property type="entry name" value="PKS_DH_N"/>
    <property type="match status" value="1"/>
</dbReference>
<dbReference type="InterPro" id="IPR013154">
    <property type="entry name" value="ADH-like_N"/>
</dbReference>
<dbReference type="GO" id="GO:0016491">
    <property type="term" value="F:oxidoreductase activity"/>
    <property type="evidence" value="ECO:0007669"/>
    <property type="project" value="InterPro"/>
</dbReference>
<dbReference type="EMBL" id="PNBW01000047">
    <property type="protein sequence ID" value="TMO74604.1"/>
    <property type="molecule type" value="Genomic_DNA"/>
</dbReference>
<organism evidence="14 17">
    <name type="scientific">Pseudoalteromonas aurantia</name>
    <dbReference type="NCBI Taxonomy" id="43654"/>
    <lineage>
        <taxon>Bacteria</taxon>
        <taxon>Pseudomonadati</taxon>
        <taxon>Pseudomonadota</taxon>
        <taxon>Gammaproteobacteria</taxon>
        <taxon>Alteromonadales</taxon>
        <taxon>Pseudoalteromonadaceae</taxon>
        <taxon>Pseudoalteromonas</taxon>
    </lineage>
</organism>
<dbReference type="Pfam" id="PF14765">
    <property type="entry name" value="PS-DH"/>
    <property type="match status" value="1"/>
</dbReference>
<dbReference type="InterPro" id="IPR014031">
    <property type="entry name" value="Ketoacyl_synth_C"/>
</dbReference>
<gene>
    <name evidence="14" type="ORF">CWC19_14425</name>
    <name evidence="15" type="ORF">CWC20_10235</name>
</gene>
<dbReference type="SMART" id="SM00822">
    <property type="entry name" value="PKS_KR"/>
    <property type="match status" value="1"/>
</dbReference>
<dbReference type="Pfam" id="PF00109">
    <property type="entry name" value="ketoacyl-synt"/>
    <property type="match status" value="1"/>
</dbReference>
<dbReference type="Pfam" id="PF08240">
    <property type="entry name" value="ADH_N"/>
    <property type="match status" value="1"/>
</dbReference>
<dbReference type="InterPro" id="IPR049900">
    <property type="entry name" value="PKS_mFAS_DH"/>
</dbReference>
<dbReference type="EMBL" id="PNBX01000062">
    <property type="protein sequence ID" value="TMO67149.1"/>
    <property type="molecule type" value="Genomic_DNA"/>
</dbReference>